<evidence type="ECO:0000313" key="2">
    <source>
        <dbReference type="EMBL" id="TCC46081.1"/>
    </source>
</evidence>
<comment type="caution">
    <text evidence="2">The sequence shown here is derived from an EMBL/GenBank/DDBJ whole genome shotgun (WGS) entry which is preliminary data.</text>
</comment>
<name>A0A4R0JGS1_9ACTN</name>
<evidence type="ECO:0000256" key="1">
    <source>
        <dbReference type="SAM" id="Phobius"/>
    </source>
</evidence>
<dbReference type="AlphaFoldDB" id="A0A4R0JGS1"/>
<dbReference type="EMBL" id="SJKD01000007">
    <property type="protein sequence ID" value="TCC46081.1"/>
    <property type="molecule type" value="Genomic_DNA"/>
</dbReference>
<gene>
    <name evidence="2" type="ORF">E0H75_29565</name>
</gene>
<reference evidence="2 3" key="1">
    <citation type="submission" date="2019-02" db="EMBL/GenBank/DDBJ databases">
        <title>Kribbella capetownensis sp. nov. and Kribbella speibonae sp. nov., isolated from soil.</title>
        <authorList>
            <person name="Curtis S.M."/>
            <person name="Norton I."/>
            <person name="Everest G.J."/>
            <person name="Meyers P.R."/>
        </authorList>
    </citation>
    <scope>NUCLEOTIDE SEQUENCE [LARGE SCALE GENOMIC DNA]</scope>
    <source>
        <strain evidence="2 3">YM53</strain>
    </source>
</reference>
<keyword evidence="1" id="KW-1133">Transmembrane helix</keyword>
<feature type="transmembrane region" description="Helical" evidence="1">
    <location>
        <begin position="35"/>
        <end position="54"/>
    </location>
</feature>
<organism evidence="2 3">
    <name type="scientific">Kribbella capetownensis</name>
    <dbReference type="NCBI Taxonomy" id="1572659"/>
    <lineage>
        <taxon>Bacteria</taxon>
        <taxon>Bacillati</taxon>
        <taxon>Actinomycetota</taxon>
        <taxon>Actinomycetes</taxon>
        <taxon>Propionibacteriales</taxon>
        <taxon>Kribbellaceae</taxon>
        <taxon>Kribbella</taxon>
    </lineage>
</organism>
<keyword evidence="1" id="KW-0812">Transmembrane</keyword>
<proteinExistence type="predicted"/>
<dbReference type="Proteomes" id="UP000293342">
    <property type="component" value="Unassembled WGS sequence"/>
</dbReference>
<accession>A0A4R0JGS1</accession>
<dbReference type="OrthoDB" id="3829699at2"/>
<sequence length="67" mass="7296">MFNPNNPTVMFMRVFIAARIQRARRLEGGASALEWVLISALLIGVALAVGKIILDKLTKKADSLDLG</sequence>
<protein>
    <submittedName>
        <fullName evidence="2">Uncharacterized protein</fullName>
    </submittedName>
</protein>
<evidence type="ECO:0000313" key="3">
    <source>
        <dbReference type="Proteomes" id="UP000293342"/>
    </source>
</evidence>
<keyword evidence="3" id="KW-1185">Reference proteome</keyword>
<keyword evidence="1" id="KW-0472">Membrane</keyword>